<reference evidence="2" key="1">
    <citation type="submission" date="2018-01" db="EMBL/GenBank/DDBJ databases">
        <authorList>
            <person name="Gaut B.S."/>
            <person name="Morton B.R."/>
            <person name="Clegg M.T."/>
            <person name="Duvall M.R."/>
        </authorList>
    </citation>
    <scope>NUCLEOTIDE SEQUENCE [LARGE SCALE GENOMIC DNA]</scope>
</reference>
<accession>A0A2L1IX42</accession>
<evidence type="ECO:0000313" key="2">
    <source>
        <dbReference type="Proteomes" id="UP000240246"/>
    </source>
</evidence>
<proteinExistence type="predicted"/>
<organism evidence="1 2">
    <name type="scientific">Mycobacterium phage Cuke</name>
    <dbReference type="NCBI Taxonomy" id="2079417"/>
    <lineage>
        <taxon>Viruses</taxon>
        <taxon>Duplodnaviria</taxon>
        <taxon>Heunggongvirae</taxon>
        <taxon>Uroviricota</taxon>
        <taxon>Caudoviricetes</taxon>
        <taxon>Cukevirus</taxon>
        <taxon>Cukevirus cuke</taxon>
    </lineage>
</organism>
<dbReference type="EMBL" id="MG757156">
    <property type="protein sequence ID" value="AVD99738.1"/>
    <property type="molecule type" value="Genomic_DNA"/>
</dbReference>
<evidence type="ECO:0000313" key="1">
    <source>
        <dbReference type="EMBL" id="AVD99738.1"/>
    </source>
</evidence>
<sequence>MGTIFARFHRLASEALIDAVESKSKDETIQKCELAIEYAHSALGCSSNLKEEALCRGLMDTTGKVKALAIA</sequence>
<keyword evidence="2" id="KW-1185">Reference proteome</keyword>
<name>A0A2L1IX42_9CAUD</name>
<protein>
    <submittedName>
        <fullName evidence="1">Uncharacterized protein</fullName>
    </submittedName>
</protein>
<dbReference type="Proteomes" id="UP000240246">
    <property type="component" value="Segment"/>
</dbReference>
<gene>
    <name evidence="1" type="ORF">SEA_CUKE_122</name>
</gene>